<dbReference type="AlphaFoldDB" id="A0A1G9UIM1"/>
<dbReference type="SUPFAM" id="SSF141571">
    <property type="entry name" value="Pentapeptide repeat-like"/>
    <property type="match status" value="1"/>
</dbReference>
<name>A0A1G9UIM1_9ACTN</name>
<gene>
    <name evidence="2" type="ORF">SAMN05192576_0437</name>
</gene>
<feature type="domain" description="DinB-like" evidence="1">
    <location>
        <begin position="111"/>
        <end position="255"/>
    </location>
</feature>
<accession>A0A1G9UIM1</accession>
<dbReference type="InterPro" id="IPR024775">
    <property type="entry name" value="DinB-like"/>
</dbReference>
<dbReference type="STRING" id="1005944.SAMN05192576_0437"/>
<protein>
    <submittedName>
        <fullName evidence="2">Pentapeptide repeat-containing protein</fullName>
    </submittedName>
</protein>
<reference evidence="2 3" key="1">
    <citation type="submission" date="2016-10" db="EMBL/GenBank/DDBJ databases">
        <authorList>
            <person name="de Groot N.N."/>
        </authorList>
    </citation>
    <scope>NUCLEOTIDE SEQUENCE [LARGE SCALE GENOMIC DNA]</scope>
    <source>
        <strain evidence="2 3">CGMCC 1.11147</strain>
    </source>
</reference>
<dbReference type="Gene3D" id="2.160.20.80">
    <property type="entry name" value="E3 ubiquitin-protein ligase SopA"/>
    <property type="match status" value="1"/>
</dbReference>
<dbReference type="OrthoDB" id="3542438at2"/>
<keyword evidence="3" id="KW-1185">Reference proteome</keyword>
<evidence type="ECO:0000313" key="2">
    <source>
        <dbReference type="EMBL" id="SDM59385.1"/>
    </source>
</evidence>
<organism evidence="2 3">
    <name type="scientific">Nocardioides szechwanensis</name>
    <dbReference type="NCBI Taxonomy" id="1005944"/>
    <lineage>
        <taxon>Bacteria</taxon>
        <taxon>Bacillati</taxon>
        <taxon>Actinomycetota</taxon>
        <taxon>Actinomycetes</taxon>
        <taxon>Propionibacteriales</taxon>
        <taxon>Nocardioidaceae</taxon>
        <taxon>Nocardioides</taxon>
    </lineage>
</organism>
<dbReference type="Pfam" id="PF00805">
    <property type="entry name" value="Pentapeptide"/>
    <property type="match status" value="1"/>
</dbReference>
<dbReference type="Pfam" id="PF12867">
    <property type="entry name" value="DinB_2"/>
    <property type="match status" value="1"/>
</dbReference>
<dbReference type="InterPro" id="IPR034660">
    <property type="entry name" value="DinB/YfiT-like"/>
</dbReference>
<dbReference type="InterPro" id="IPR001646">
    <property type="entry name" value="5peptide_repeat"/>
</dbReference>
<sequence>MADFADQDLGGSRFERVDLTNTRFERVHLEHVELIDSEMYDMTIRGTDLIGVRMHGVEIVDLDIVGEVIKLTVNGVEVAPYVEAELDRRHPGRAQMRPDDADGFREAWVLLDRLWGETVERARRLDPAQLHESVDGEWSFIETLRHLAFATDAWLTRAILGNPSPWHPLELPWDQMPDTPGIPRDREARPSLDEALELREGRRDAVLRYLDDLTDEALAADTVPVEGGGWPPPQSFPVKQCLRIILNEEWEHRLYAERDLAVLEAKSREAQAKSD</sequence>
<proteinExistence type="predicted"/>
<evidence type="ECO:0000313" key="3">
    <source>
        <dbReference type="Proteomes" id="UP000199004"/>
    </source>
</evidence>
<dbReference type="Gene3D" id="1.20.120.450">
    <property type="entry name" value="dinb family like domain"/>
    <property type="match status" value="1"/>
</dbReference>
<dbReference type="EMBL" id="FNIC01000001">
    <property type="protein sequence ID" value="SDM59385.1"/>
    <property type="molecule type" value="Genomic_DNA"/>
</dbReference>
<evidence type="ECO:0000259" key="1">
    <source>
        <dbReference type="Pfam" id="PF12867"/>
    </source>
</evidence>
<dbReference type="Proteomes" id="UP000199004">
    <property type="component" value="Unassembled WGS sequence"/>
</dbReference>
<dbReference type="RefSeq" id="WP_091021492.1">
    <property type="nucleotide sequence ID" value="NZ_BKAE01000005.1"/>
</dbReference>
<dbReference type="SUPFAM" id="SSF109854">
    <property type="entry name" value="DinB/YfiT-like putative metalloenzymes"/>
    <property type="match status" value="1"/>
</dbReference>